<organism evidence="1 2">
    <name type="scientific">Desulfosporosinus metallidurans</name>
    <dbReference type="NCBI Taxonomy" id="1888891"/>
    <lineage>
        <taxon>Bacteria</taxon>
        <taxon>Bacillati</taxon>
        <taxon>Bacillota</taxon>
        <taxon>Clostridia</taxon>
        <taxon>Eubacteriales</taxon>
        <taxon>Desulfitobacteriaceae</taxon>
        <taxon>Desulfosporosinus</taxon>
    </lineage>
</organism>
<sequence length="37" mass="4132">MPTFIKVFGKAVESFSINRLNCSIPDFEKPCINNLGT</sequence>
<protein>
    <submittedName>
        <fullName evidence="1">Uncharacterized protein</fullName>
    </submittedName>
</protein>
<gene>
    <name evidence="1" type="ORF">DSOL_4240</name>
</gene>
<dbReference type="Proteomes" id="UP000186102">
    <property type="component" value="Unassembled WGS sequence"/>
</dbReference>
<proteinExistence type="predicted"/>
<keyword evidence="2" id="KW-1185">Reference proteome</keyword>
<reference evidence="1 2" key="1">
    <citation type="submission" date="2016-09" db="EMBL/GenBank/DDBJ databases">
        <title>Complete genome of Desulfosporosinus sp. OL.</title>
        <authorList>
            <person name="Mardanov A."/>
            <person name="Beletsky A."/>
            <person name="Panova A."/>
            <person name="Karnachuk O."/>
            <person name="Ravin N."/>
        </authorList>
    </citation>
    <scope>NUCLEOTIDE SEQUENCE [LARGE SCALE GENOMIC DNA]</scope>
    <source>
        <strain evidence="1 2">OL</strain>
    </source>
</reference>
<dbReference type="AlphaFoldDB" id="A0A1Q8QL91"/>
<dbReference type="STRING" id="1888891.DSOL_4240"/>
<comment type="caution">
    <text evidence="1">The sequence shown here is derived from an EMBL/GenBank/DDBJ whole genome shotgun (WGS) entry which is preliminary data.</text>
</comment>
<dbReference type="EMBL" id="MLBF01000047">
    <property type="protein sequence ID" value="OLN28096.1"/>
    <property type="molecule type" value="Genomic_DNA"/>
</dbReference>
<name>A0A1Q8QL91_9FIRM</name>
<accession>A0A1Q8QL91</accession>
<evidence type="ECO:0000313" key="2">
    <source>
        <dbReference type="Proteomes" id="UP000186102"/>
    </source>
</evidence>
<evidence type="ECO:0000313" key="1">
    <source>
        <dbReference type="EMBL" id="OLN28096.1"/>
    </source>
</evidence>